<dbReference type="InterPro" id="IPR021697">
    <property type="entry name" value="DUF3278"/>
</dbReference>
<feature type="transmembrane region" description="Helical" evidence="1">
    <location>
        <begin position="67"/>
        <end position="87"/>
    </location>
</feature>
<evidence type="ECO:0008006" key="4">
    <source>
        <dbReference type="Google" id="ProtNLM"/>
    </source>
</evidence>
<accession>A0A0R1QSL9</accession>
<comment type="caution">
    <text evidence="2">The sequence shown here is derived from an EMBL/GenBank/DDBJ whole genome shotgun (WGS) entry which is preliminary data.</text>
</comment>
<dbReference type="PATRIC" id="fig|1423805.4.peg.1948"/>
<feature type="transmembrane region" description="Helical" evidence="1">
    <location>
        <begin position="115"/>
        <end position="137"/>
    </location>
</feature>
<keyword evidence="1" id="KW-1133">Transmembrane helix</keyword>
<proteinExistence type="predicted"/>
<dbReference type="Proteomes" id="UP000051835">
    <property type="component" value="Unassembled WGS sequence"/>
</dbReference>
<feature type="transmembrane region" description="Helical" evidence="1">
    <location>
        <begin position="149"/>
        <end position="170"/>
    </location>
</feature>
<reference evidence="2 3" key="1">
    <citation type="journal article" date="2015" name="Genome Announc.">
        <title>Expanding the biotechnology potential of lactobacilli through comparative genomics of 213 strains and associated genera.</title>
        <authorList>
            <person name="Sun Z."/>
            <person name="Harris H.M."/>
            <person name="McCann A."/>
            <person name="Guo C."/>
            <person name="Argimon S."/>
            <person name="Zhang W."/>
            <person name="Yang X."/>
            <person name="Jeffery I.B."/>
            <person name="Cooney J.C."/>
            <person name="Kagawa T.F."/>
            <person name="Liu W."/>
            <person name="Song Y."/>
            <person name="Salvetti E."/>
            <person name="Wrobel A."/>
            <person name="Rasinkangas P."/>
            <person name="Parkhill J."/>
            <person name="Rea M.C."/>
            <person name="O'Sullivan O."/>
            <person name="Ritari J."/>
            <person name="Douillard F.P."/>
            <person name="Paul Ross R."/>
            <person name="Yang R."/>
            <person name="Briner A.E."/>
            <person name="Felis G.E."/>
            <person name="de Vos W.M."/>
            <person name="Barrangou R."/>
            <person name="Klaenhammer T.R."/>
            <person name="Caufield P.W."/>
            <person name="Cui Y."/>
            <person name="Zhang H."/>
            <person name="O'Toole P.W."/>
        </authorList>
    </citation>
    <scope>NUCLEOTIDE SEQUENCE [LARGE SCALE GENOMIC DNA]</scope>
    <source>
        <strain evidence="2 3">DSM 15429</strain>
    </source>
</reference>
<protein>
    <recommendedName>
        <fullName evidence="4">DUF3278 domain-containing protein</fullName>
    </recommendedName>
</protein>
<dbReference type="AlphaFoldDB" id="A0A0R1QSL9"/>
<name>A0A0R1QSL9_9LACO</name>
<dbReference type="EMBL" id="AZFC01000026">
    <property type="protein sequence ID" value="KRL47639.1"/>
    <property type="molecule type" value="Genomic_DNA"/>
</dbReference>
<evidence type="ECO:0000256" key="1">
    <source>
        <dbReference type="SAM" id="Phobius"/>
    </source>
</evidence>
<organism evidence="2 3">
    <name type="scientific">Levilactobacillus spicheri DSM 15429</name>
    <dbReference type="NCBI Taxonomy" id="1423805"/>
    <lineage>
        <taxon>Bacteria</taxon>
        <taxon>Bacillati</taxon>
        <taxon>Bacillota</taxon>
        <taxon>Bacilli</taxon>
        <taxon>Lactobacillales</taxon>
        <taxon>Lactobacillaceae</taxon>
        <taxon>Levilactobacillus</taxon>
    </lineage>
</organism>
<evidence type="ECO:0000313" key="2">
    <source>
        <dbReference type="EMBL" id="KRL47639.1"/>
    </source>
</evidence>
<sequence length="178" mass="20107">MNMTEKTSLAVRCLKHLYGIDGVLDEYKRHEINRIGNNAFILLTGGLFLLDLVAIFAAATYPSTDVLVALLLGLPLSIMGVMVYVSWMLRKLRLDDIEVAPADLGPRLKRLRWRALFVGGYFALWMFLMTLGMNWWVDGVSFATSLATLSTYRTAGLAGLIFGVWMYGVWRLRVKVIR</sequence>
<gene>
    <name evidence="2" type="ORF">FD37_GL001898</name>
</gene>
<feature type="transmembrane region" description="Helical" evidence="1">
    <location>
        <begin position="39"/>
        <end position="61"/>
    </location>
</feature>
<dbReference type="Pfam" id="PF11683">
    <property type="entry name" value="DUF3278"/>
    <property type="match status" value="1"/>
</dbReference>
<keyword evidence="1" id="KW-0812">Transmembrane</keyword>
<evidence type="ECO:0000313" key="3">
    <source>
        <dbReference type="Proteomes" id="UP000051835"/>
    </source>
</evidence>
<keyword evidence="1" id="KW-0472">Membrane</keyword>